<evidence type="ECO:0000313" key="6">
    <source>
        <dbReference type="Proteomes" id="UP001205998"/>
    </source>
</evidence>
<feature type="domain" description="eIF3a PCI" evidence="4">
    <location>
        <begin position="2"/>
        <end position="70"/>
    </location>
</feature>
<dbReference type="InterPro" id="IPR054711">
    <property type="entry name" value="eIF3a_PCI_TPR-like"/>
</dbReference>
<dbReference type="GO" id="GO:0043614">
    <property type="term" value="C:multi-eIF complex"/>
    <property type="evidence" value="ECO:0007669"/>
    <property type="project" value="TreeGrafter"/>
</dbReference>
<feature type="domain" description="eIF3a PCI" evidence="4">
    <location>
        <begin position="79"/>
        <end position="110"/>
    </location>
</feature>
<gene>
    <name evidence="5" type="ORF">C0J50_1304</name>
</gene>
<dbReference type="PANTHER" id="PTHR14005">
    <property type="entry name" value="EUKARYOTIC TRANSLATION INITIATION FACTOR 3, THETA SUBUNIT"/>
    <property type="match status" value="1"/>
</dbReference>
<accession>A0AAD5A7W8</accession>
<dbReference type="GO" id="GO:0071541">
    <property type="term" value="C:eukaryotic translation initiation factor 3 complex, eIF3m"/>
    <property type="evidence" value="ECO:0007669"/>
    <property type="project" value="TreeGrafter"/>
</dbReference>
<reference evidence="5" key="1">
    <citation type="submission" date="2018-07" db="EMBL/GenBank/DDBJ databases">
        <title>Comparative genomics of catfishes provides insights into carnivory and benthic adaptation.</title>
        <authorList>
            <person name="Zhang Y."/>
            <person name="Wang D."/>
            <person name="Peng Z."/>
            <person name="Zheng S."/>
            <person name="Shao F."/>
            <person name="Tao W."/>
        </authorList>
    </citation>
    <scope>NUCLEOTIDE SEQUENCE</scope>
    <source>
        <strain evidence="5">Chongqing</strain>
    </source>
</reference>
<dbReference type="PANTHER" id="PTHR14005:SF0">
    <property type="entry name" value="EUKARYOTIC TRANSLATION INITIATION FACTOR 3 SUBUNIT A"/>
    <property type="match status" value="1"/>
</dbReference>
<evidence type="ECO:0000256" key="2">
    <source>
        <dbReference type="ARBA" id="ARBA00022540"/>
    </source>
</evidence>
<dbReference type="GO" id="GO:0003729">
    <property type="term" value="F:mRNA binding"/>
    <property type="evidence" value="ECO:0007669"/>
    <property type="project" value="TreeGrafter"/>
</dbReference>
<evidence type="ECO:0000256" key="3">
    <source>
        <dbReference type="ARBA" id="ARBA00022917"/>
    </source>
</evidence>
<dbReference type="EMBL" id="MU565024">
    <property type="protein sequence ID" value="KAI5611663.1"/>
    <property type="molecule type" value="Genomic_DNA"/>
</dbReference>
<keyword evidence="6" id="KW-1185">Reference proteome</keyword>
<keyword evidence="1" id="KW-0963">Cytoplasm</keyword>
<protein>
    <submittedName>
        <fullName evidence="5">Eukaryotic translation initiation factor 3 subunit A</fullName>
    </submittedName>
</protein>
<proteinExistence type="predicted"/>
<dbReference type="AlphaFoldDB" id="A0AAD5A7W8"/>
<evidence type="ECO:0000313" key="5">
    <source>
        <dbReference type="EMBL" id="KAI5611663.1"/>
    </source>
</evidence>
<comment type="caution">
    <text evidence="5">The sequence shown here is derived from an EMBL/GenBank/DDBJ whole genome shotgun (WGS) entry which is preliminary data.</text>
</comment>
<evidence type="ECO:0000259" key="4">
    <source>
        <dbReference type="Pfam" id="PF22591"/>
    </source>
</evidence>
<dbReference type="GO" id="GO:0002188">
    <property type="term" value="P:translation reinitiation"/>
    <property type="evidence" value="ECO:0007669"/>
    <property type="project" value="TreeGrafter"/>
</dbReference>
<dbReference type="Proteomes" id="UP001205998">
    <property type="component" value="Unassembled WGS sequence"/>
</dbReference>
<dbReference type="GO" id="GO:0003743">
    <property type="term" value="F:translation initiation factor activity"/>
    <property type="evidence" value="ECO:0007669"/>
    <property type="project" value="UniProtKB-KW"/>
</dbReference>
<evidence type="ECO:0000256" key="1">
    <source>
        <dbReference type="ARBA" id="ARBA00022490"/>
    </source>
</evidence>
<keyword evidence="3" id="KW-0648">Protein biosynthesis</keyword>
<dbReference type="GO" id="GO:0071540">
    <property type="term" value="C:eukaryotic translation initiation factor 3 complex, eIF3e"/>
    <property type="evidence" value="ECO:0007669"/>
    <property type="project" value="TreeGrafter"/>
</dbReference>
<sequence length="110" mass="13318">MRANEFLEVGKTQAALDVLYNVIKHRNHQTWQKIPEPIMLKFLELCVDLRKSHLAKEGLYQYQNICQQCAVERCEWRGHWVKFLWESYRQCLDLLRNNSKVERLYHDIAQ</sequence>
<dbReference type="GO" id="GO:0001732">
    <property type="term" value="P:formation of cytoplasmic translation initiation complex"/>
    <property type="evidence" value="ECO:0007669"/>
    <property type="project" value="TreeGrafter"/>
</dbReference>
<keyword evidence="2 5" id="KW-0396">Initiation factor</keyword>
<dbReference type="InterPro" id="IPR027512">
    <property type="entry name" value="EIF3A"/>
</dbReference>
<dbReference type="Pfam" id="PF22591">
    <property type="entry name" value="eIF3a_PCI_TPR-like"/>
    <property type="match status" value="2"/>
</dbReference>
<name>A0AAD5A7W8_SILAS</name>
<organism evidence="5 6">
    <name type="scientific">Silurus asotus</name>
    <name type="common">Amur catfish</name>
    <name type="synonym">Parasilurus asotus</name>
    <dbReference type="NCBI Taxonomy" id="30991"/>
    <lineage>
        <taxon>Eukaryota</taxon>
        <taxon>Metazoa</taxon>
        <taxon>Chordata</taxon>
        <taxon>Craniata</taxon>
        <taxon>Vertebrata</taxon>
        <taxon>Euteleostomi</taxon>
        <taxon>Actinopterygii</taxon>
        <taxon>Neopterygii</taxon>
        <taxon>Teleostei</taxon>
        <taxon>Ostariophysi</taxon>
        <taxon>Siluriformes</taxon>
        <taxon>Siluridae</taxon>
        <taxon>Silurus</taxon>
    </lineage>
</organism>